<keyword evidence="2" id="KW-1185">Reference proteome</keyword>
<evidence type="ECO:0000313" key="2">
    <source>
        <dbReference type="Proteomes" id="UP000244904"/>
    </source>
</evidence>
<reference evidence="2" key="1">
    <citation type="submission" date="2018-03" db="EMBL/GenBank/DDBJ databases">
        <authorList>
            <person name="Rodrigo-Torres L."/>
            <person name="Arahal R. D."/>
            <person name="Lucena T."/>
        </authorList>
    </citation>
    <scope>NUCLEOTIDE SEQUENCE [LARGE SCALE GENOMIC DNA]</scope>
    <source>
        <strain evidence="2">CECT 8871</strain>
    </source>
</reference>
<dbReference type="RefSeq" id="WP_108887572.1">
    <property type="nucleotide sequence ID" value="NZ_OMOJ01000014.1"/>
</dbReference>
<organism evidence="1 2">
    <name type="scientific">Pseudoprimorskyibacter insulae</name>
    <dbReference type="NCBI Taxonomy" id="1695997"/>
    <lineage>
        <taxon>Bacteria</taxon>
        <taxon>Pseudomonadati</taxon>
        <taxon>Pseudomonadota</taxon>
        <taxon>Alphaproteobacteria</taxon>
        <taxon>Rhodobacterales</taxon>
        <taxon>Paracoccaceae</taxon>
        <taxon>Pseudoprimorskyibacter</taxon>
    </lineage>
</organism>
<dbReference type="OrthoDB" id="8373799at2"/>
<gene>
    <name evidence="1" type="ORF">PRI8871_03618</name>
</gene>
<dbReference type="Proteomes" id="UP000244904">
    <property type="component" value="Unassembled WGS sequence"/>
</dbReference>
<sequence>MHLSFTPMRRDDALTLTCEGETLYFNGVALDLSAIADGACLAASDLGCDWLAGDVCRTGGALHVSVILPHGARAPQQTLFPAPVTVVADGPVPLPPYDLPPDPGPEV</sequence>
<name>A0A2R8B0I3_9RHOB</name>
<accession>A0A2R8B0I3</accession>
<protein>
    <submittedName>
        <fullName evidence="1">Uncharacterized protein</fullName>
    </submittedName>
</protein>
<dbReference type="AlphaFoldDB" id="A0A2R8B0I3"/>
<evidence type="ECO:0000313" key="1">
    <source>
        <dbReference type="EMBL" id="SPF81793.1"/>
    </source>
</evidence>
<proteinExistence type="predicted"/>
<dbReference type="EMBL" id="OMOJ01000014">
    <property type="protein sequence ID" value="SPF81793.1"/>
    <property type="molecule type" value="Genomic_DNA"/>
</dbReference>